<feature type="transmembrane region" description="Helical" evidence="1">
    <location>
        <begin position="35"/>
        <end position="54"/>
    </location>
</feature>
<keyword evidence="1" id="KW-0812">Transmembrane</keyword>
<dbReference type="EMBL" id="AP015034">
    <property type="protein sequence ID" value="BAT75659.1"/>
    <property type="molecule type" value="Genomic_DNA"/>
</dbReference>
<gene>
    <name evidence="2" type="primary">Vigan.01G356100</name>
    <name evidence="2" type="ORF">VIGAN_01356100</name>
</gene>
<proteinExistence type="predicted"/>
<reference evidence="2 3" key="1">
    <citation type="journal article" date="2015" name="Sci. Rep.">
        <title>The power of single molecule real-time sequencing technology in the de novo assembly of a eukaryotic genome.</title>
        <authorList>
            <person name="Sakai H."/>
            <person name="Naito K."/>
            <person name="Ogiso-Tanaka E."/>
            <person name="Takahashi Y."/>
            <person name="Iseki K."/>
            <person name="Muto C."/>
            <person name="Satou K."/>
            <person name="Teruya K."/>
            <person name="Shiroma A."/>
            <person name="Shimoji M."/>
            <person name="Hirano T."/>
            <person name="Itoh T."/>
            <person name="Kaga A."/>
            <person name="Tomooka N."/>
        </authorList>
    </citation>
    <scope>NUCLEOTIDE SEQUENCE [LARGE SCALE GENOMIC DNA]</scope>
    <source>
        <strain evidence="3">cv. Shumari</strain>
    </source>
</reference>
<evidence type="ECO:0000313" key="3">
    <source>
        <dbReference type="Proteomes" id="UP000291084"/>
    </source>
</evidence>
<keyword evidence="3" id="KW-1185">Reference proteome</keyword>
<sequence>MYRRVVFHIDTHICKKPTQSNNLISSQSHCTILNLWMIGGKSQVMACMFLKLLLFRRRRFTCKKLSATQISKKVL</sequence>
<dbReference type="Proteomes" id="UP000291084">
    <property type="component" value="Chromosome 1"/>
</dbReference>
<keyword evidence="1" id="KW-1133">Transmembrane helix</keyword>
<organism evidence="2 3">
    <name type="scientific">Vigna angularis var. angularis</name>
    <dbReference type="NCBI Taxonomy" id="157739"/>
    <lineage>
        <taxon>Eukaryota</taxon>
        <taxon>Viridiplantae</taxon>
        <taxon>Streptophyta</taxon>
        <taxon>Embryophyta</taxon>
        <taxon>Tracheophyta</taxon>
        <taxon>Spermatophyta</taxon>
        <taxon>Magnoliopsida</taxon>
        <taxon>eudicotyledons</taxon>
        <taxon>Gunneridae</taxon>
        <taxon>Pentapetalae</taxon>
        <taxon>rosids</taxon>
        <taxon>fabids</taxon>
        <taxon>Fabales</taxon>
        <taxon>Fabaceae</taxon>
        <taxon>Papilionoideae</taxon>
        <taxon>50 kb inversion clade</taxon>
        <taxon>NPAAA clade</taxon>
        <taxon>indigoferoid/millettioid clade</taxon>
        <taxon>Phaseoleae</taxon>
        <taxon>Vigna</taxon>
    </lineage>
</organism>
<dbReference type="AlphaFoldDB" id="A0A0S3R4S8"/>
<accession>A0A0S3R4S8</accession>
<evidence type="ECO:0000313" key="2">
    <source>
        <dbReference type="EMBL" id="BAT75659.1"/>
    </source>
</evidence>
<protein>
    <submittedName>
        <fullName evidence="2">Uncharacterized protein</fullName>
    </submittedName>
</protein>
<name>A0A0S3R4S8_PHAAN</name>
<evidence type="ECO:0000256" key="1">
    <source>
        <dbReference type="SAM" id="Phobius"/>
    </source>
</evidence>
<keyword evidence="1" id="KW-0472">Membrane</keyword>